<keyword evidence="7" id="KW-0862">Zinc</keyword>
<keyword evidence="15" id="KW-1185">Reference proteome</keyword>
<dbReference type="InterPro" id="IPR049730">
    <property type="entry name" value="SNF2/RAD54-like_C"/>
</dbReference>
<dbReference type="PROSITE" id="PS00518">
    <property type="entry name" value="ZF_RING_1"/>
    <property type="match status" value="1"/>
</dbReference>
<dbReference type="GO" id="GO:0008094">
    <property type="term" value="F:ATP-dependent activity, acting on DNA"/>
    <property type="evidence" value="ECO:0007669"/>
    <property type="project" value="TreeGrafter"/>
</dbReference>
<comment type="caution">
    <text evidence="14">The sequence shown here is derived from an EMBL/GenBank/DDBJ whole genome shotgun (WGS) entry which is preliminary data.</text>
</comment>
<feature type="region of interest" description="Disordered" evidence="10">
    <location>
        <begin position="89"/>
        <end position="112"/>
    </location>
</feature>
<dbReference type="GO" id="GO:0008270">
    <property type="term" value="F:zinc ion binding"/>
    <property type="evidence" value="ECO:0007669"/>
    <property type="project" value="UniProtKB-KW"/>
</dbReference>
<evidence type="ECO:0000256" key="6">
    <source>
        <dbReference type="ARBA" id="ARBA00022806"/>
    </source>
</evidence>
<feature type="domain" description="Helicase ATP-binding" evidence="12">
    <location>
        <begin position="212"/>
        <end position="478"/>
    </location>
</feature>
<dbReference type="InterPro" id="IPR001650">
    <property type="entry name" value="Helicase_C-like"/>
</dbReference>
<protein>
    <recommendedName>
        <fullName evidence="16">DNA repair protein RAD16</fullName>
    </recommendedName>
</protein>
<feature type="region of interest" description="Disordered" evidence="10">
    <location>
        <begin position="1"/>
        <end position="32"/>
    </location>
</feature>
<dbReference type="PANTHER" id="PTHR45626:SF12">
    <property type="entry name" value="DNA REPAIR PROTEIN RAD16"/>
    <property type="match status" value="1"/>
</dbReference>
<sequence length="938" mass="106189">MNLRSRTPGTSSSKGKSKLKYNESSDEDPCGAVLSDSDYNVLSEEGENLLDLLEGNGGGVTLDLNFAVEDAVEDSDDDLMDNFAKRRKPYSRKTKGEQSRGIQDKREEEGEREMNGVIETEAYNNLIESDLTVGLKRKNGRRKKSSKKKEDTPVLMWEVLEQENERWVEENSGKDMDLMNHNEMVTETLEPSDDLIIPLLRYQKEWLAWALKQEESAVRGGILADEMGMGKTLQAIALVLLKRKILRGIGGSELPSFSASFSRDLPAIKGTLVICPLVAVMQWVSEIERFTSKGSTKVLVYHGANRAKNHYQFSEYDFVITTYSIVEAEYRKYVMPPKEKCHYCGKLFYDHKLKIHLKYFCGPGAIRTAKQSKQQRKEPKAKTVAGFDDVGDKEMENGYSIENPAVSGCLSSTRKSILHSVIWDRVILDEAHYIKERRSNTTRAVLALQSSYKWALSGTPLQNRVGELYSLVRFLQIVPYSYYFCKDCDCRTLDYSWFYSLLHCTCNFVQQHKYLNLVSDTVPQQSVQAVLIKMFGTFAGDAMLRNVTFSPFQYVSSPIQDSGNSGFGRDAMILLKHKILKSVLLRRTKKGRAADLALPPRIVTLRRDALDVTEEDYYTALYNESQAQFNTYIEAGTVLNNYAHIFDLLTRLRQAVDHPYLVEYSLTSMERKGKTVDTSNDEKCSLCHDPEEDTVVTSCGHVFCKPCLIDFGATMGQNTCPSCSEPLTVDFTSNKDVKKHNPKTSIKGFRPSSILNRIQLDDFQTSTKIDALREEIRFMVERDGSAKGIVFSQFSSFLDLIHYALLKSGVNCVKLDGSMTMGARDAAITRFTEDPNCRIFLMSLKAGGVALNLTVASHVFLMDPWWNPAVERQAQDRIHRIGQYKPIRIVRFVIENTIEERILKLQEKKELVFEGTVGGCSEALAKLTEADLKFLFVT</sequence>
<dbReference type="InterPro" id="IPR050628">
    <property type="entry name" value="SNF2_RAD54_helicase_TF"/>
</dbReference>
<dbReference type="InterPro" id="IPR000330">
    <property type="entry name" value="SNF2_N"/>
</dbReference>
<feature type="compositionally biased region" description="Basic and acidic residues" evidence="10">
    <location>
        <begin position="94"/>
        <end position="112"/>
    </location>
</feature>
<evidence type="ECO:0000256" key="5">
    <source>
        <dbReference type="ARBA" id="ARBA00022801"/>
    </source>
</evidence>
<dbReference type="AlphaFoldDB" id="A0AAV6XWY7"/>
<keyword evidence="5" id="KW-0378">Hydrolase</keyword>
<feature type="domain" description="RING-type" evidence="11">
    <location>
        <begin position="684"/>
        <end position="724"/>
    </location>
</feature>
<evidence type="ECO:0000256" key="3">
    <source>
        <dbReference type="ARBA" id="ARBA00022741"/>
    </source>
</evidence>
<dbReference type="GO" id="GO:0004386">
    <property type="term" value="F:helicase activity"/>
    <property type="evidence" value="ECO:0007669"/>
    <property type="project" value="UniProtKB-KW"/>
</dbReference>
<dbReference type="SUPFAM" id="SSF57850">
    <property type="entry name" value="RING/U-box"/>
    <property type="match status" value="1"/>
</dbReference>
<keyword evidence="3" id="KW-0547">Nucleotide-binding</keyword>
<dbReference type="PROSITE" id="PS51192">
    <property type="entry name" value="HELICASE_ATP_BIND_1"/>
    <property type="match status" value="1"/>
</dbReference>
<dbReference type="Pfam" id="PF00176">
    <property type="entry name" value="SNF2-rel_dom"/>
    <property type="match status" value="1"/>
</dbReference>
<dbReference type="GO" id="GO:0005524">
    <property type="term" value="F:ATP binding"/>
    <property type="evidence" value="ECO:0007669"/>
    <property type="project" value="UniProtKB-KW"/>
</dbReference>
<dbReference type="GO" id="GO:0005634">
    <property type="term" value="C:nucleus"/>
    <property type="evidence" value="ECO:0007669"/>
    <property type="project" value="TreeGrafter"/>
</dbReference>
<dbReference type="PANTHER" id="PTHR45626">
    <property type="entry name" value="TRANSCRIPTION TERMINATION FACTOR 2-RELATED"/>
    <property type="match status" value="1"/>
</dbReference>
<evidence type="ECO:0000256" key="8">
    <source>
        <dbReference type="ARBA" id="ARBA00022840"/>
    </source>
</evidence>
<dbReference type="SMART" id="SM00490">
    <property type="entry name" value="HELICc"/>
    <property type="match status" value="1"/>
</dbReference>
<evidence type="ECO:0000256" key="7">
    <source>
        <dbReference type="ARBA" id="ARBA00022833"/>
    </source>
</evidence>
<keyword evidence="2" id="KW-0479">Metal-binding</keyword>
<dbReference type="InterPro" id="IPR027417">
    <property type="entry name" value="P-loop_NTPase"/>
</dbReference>
<evidence type="ECO:0000259" key="11">
    <source>
        <dbReference type="PROSITE" id="PS50089"/>
    </source>
</evidence>
<dbReference type="GO" id="GO:0006289">
    <property type="term" value="P:nucleotide-excision repair"/>
    <property type="evidence" value="ECO:0007669"/>
    <property type="project" value="TreeGrafter"/>
</dbReference>
<evidence type="ECO:0000256" key="2">
    <source>
        <dbReference type="ARBA" id="ARBA00022723"/>
    </source>
</evidence>
<dbReference type="InterPro" id="IPR014001">
    <property type="entry name" value="Helicase_ATP-bd"/>
</dbReference>
<dbReference type="PROSITE" id="PS51194">
    <property type="entry name" value="HELICASE_CTER"/>
    <property type="match status" value="1"/>
</dbReference>
<dbReference type="Gene3D" id="3.40.50.10810">
    <property type="entry name" value="Tandem AAA-ATPase domain"/>
    <property type="match status" value="2"/>
</dbReference>
<dbReference type="GO" id="GO:0016787">
    <property type="term" value="F:hydrolase activity"/>
    <property type="evidence" value="ECO:0007669"/>
    <property type="project" value="UniProtKB-KW"/>
</dbReference>
<dbReference type="EMBL" id="WHWC01000003">
    <property type="protein sequence ID" value="KAG8387024.1"/>
    <property type="molecule type" value="Genomic_DNA"/>
</dbReference>
<dbReference type="CDD" id="cd18793">
    <property type="entry name" value="SF2_C_SNF"/>
    <property type="match status" value="1"/>
</dbReference>
<keyword evidence="4 9" id="KW-0863">Zinc-finger</keyword>
<evidence type="ECO:0000256" key="1">
    <source>
        <dbReference type="ARBA" id="ARBA00008438"/>
    </source>
</evidence>
<evidence type="ECO:0000313" key="14">
    <source>
        <dbReference type="EMBL" id="KAG8387024.1"/>
    </source>
</evidence>
<dbReference type="Pfam" id="PF00271">
    <property type="entry name" value="Helicase_C"/>
    <property type="match status" value="1"/>
</dbReference>
<reference evidence="14" key="1">
    <citation type="submission" date="2019-10" db="EMBL/GenBank/DDBJ databases">
        <authorList>
            <person name="Zhang R."/>
            <person name="Pan Y."/>
            <person name="Wang J."/>
            <person name="Ma R."/>
            <person name="Yu S."/>
        </authorList>
    </citation>
    <scope>NUCLEOTIDE SEQUENCE</scope>
    <source>
        <strain evidence="14">LA-IB0</strain>
        <tissue evidence="14">Leaf</tissue>
    </source>
</reference>
<keyword evidence="8" id="KW-0067">ATP-binding</keyword>
<evidence type="ECO:0000256" key="4">
    <source>
        <dbReference type="ARBA" id="ARBA00022771"/>
    </source>
</evidence>
<evidence type="ECO:0000256" key="10">
    <source>
        <dbReference type="SAM" id="MobiDB-lite"/>
    </source>
</evidence>
<evidence type="ECO:0000256" key="9">
    <source>
        <dbReference type="PROSITE-ProRule" id="PRU00175"/>
    </source>
</evidence>
<dbReference type="InterPro" id="IPR001841">
    <property type="entry name" value="Znf_RING"/>
</dbReference>
<comment type="similarity">
    <text evidence="1">Belongs to the SNF2/RAD54 helicase family. RAD16 subfamily.</text>
</comment>
<accession>A0AAV6XWY7</accession>
<dbReference type="CDD" id="cd18008">
    <property type="entry name" value="DEXDc_SHPRH-like"/>
    <property type="match status" value="1"/>
</dbReference>
<evidence type="ECO:0000259" key="13">
    <source>
        <dbReference type="PROSITE" id="PS51194"/>
    </source>
</evidence>
<feature type="domain" description="Helicase C-terminal" evidence="13">
    <location>
        <begin position="764"/>
        <end position="928"/>
    </location>
</feature>
<evidence type="ECO:0008006" key="16">
    <source>
        <dbReference type="Google" id="ProtNLM"/>
    </source>
</evidence>
<evidence type="ECO:0000259" key="12">
    <source>
        <dbReference type="PROSITE" id="PS51192"/>
    </source>
</evidence>
<organism evidence="14 15">
    <name type="scientific">Buddleja alternifolia</name>
    <dbReference type="NCBI Taxonomy" id="168488"/>
    <lineage>
        <taxon>Eukaryota</taxon>
        <taxon>Viridiplantae</taxon>
        <taxon>Streptophyta</taxon>
        <taxon>Embryophyta</taxon>
        <taxon>Tracheophyta</taxon>
        <taxon>Spermatophyta</taxon>
        <taxon>Magnoliopsida</taxon>
        <taxon>eudicotyledons</taxon>
        <taxon>Gunneridae</taxon>
        <taxon>Pentapetalae</taxon>
        <taxon>asterids</taxon>
        <taxon>lamiids</taxon>
        <taxon>Lamiales</taxon>
        <taxon>Scrophulariaceae</taxon>
        <taxon>Buddlejeae</taxon>
        <taxon>Buddleja</taxon>
    </lineage>
</organism>
<dbReference type="Gene3D" id="3.40.50.300">
    <property type="entry name" value="P-loop containing nucleotide triphosphate hydrolases"/>
    <property type="match status" value="1"/>
</dbReference>
<keyword evidence="6" id="KW-0347">Helicase</keyword>
<dbReference type="InterPro" id="IPR038718">
    <property type="entry name" value="SNF2-like_sf"/>
</dbReference>
<dbReference type="InterPro" id="IPR017907">
    <property type="entry name" value="Znf_RING_CS"/>
</dbReference>
<dbReference type="SMART" id="SM00184">
    <property type="entry name" value="RING"/>
    <property type="match status" value="1"/>
</dbReference>
<dbReference type="SUPFAM" id="SSF52540">
    <property type="entry name" value="P-loop containing nucleoside triphosphate hydrolases"/>
    <property type="match status" value="2"/>
</dbReference>
<dbReference type="SMART" id="SM00487">
    <property type="entry name" value="DEXDc"/>
    <property type="match status" value="1"/>
</dbReference>
<gene>
    <name evidence="14" type="ORF">BUALT_Bualt03G0210100</name>
</gene>
<dbReference type="Pfam" id="PF13920">
    <property type="entry name" value="zf-C3HC4_3"/>
    <property type="match status" value="1"/>
</dbReference>
<name>A0AAV6XWY7_9LAMI</name>
<dbReference type="Proteomes" id="UP000826271">
    <property type="component" value="Unassembled WGS sequence"/>
</dbReference>
<evidence type="ECO:0000313" key="15">
    <source>
        <dbReference type="Proteomes" id="UP000826271"/>
    </source>
</evidence>
<dbReference type="InterPro" id="IPR013083">
    <property type="entry name" value="Znf_RING/FYVE/PHD"/>
</dbReference>
<feature type="compositionally biased region" description="Polar residues" evidence="10">
    <location>
        <begin position="1"/>
        <end position="10"/>
    </location>
</feature>
<proteinExistence type="inferred from homology"/>
<dbReference type="PROSITE" id="PS50089">
    <property type="entry name" value="ZF_RING_2"/>
    <property type="match status" value="1"/>
</dbReference>
<dbReference type="Gene3D" id="3.30.40.10">
    <property type="entry name" value="Zinc/RING finger domain, C3HC4 (zinc finger)"/>
    <property type="match status" value="1"/>
</dbReference>